<dbReference type="RefSeq" id="WP_166205687.1">
    <property type="nucleotide sequence ID" value="NZ_CP088285.1"/>
</dbReference>
<comment type="caution">
    <text evidence="1">The sequence shown here is derived from an EMBL/GenBank/DDBJ whole genome shotgun (WGS) entry which is preliminary data.</text>
</comment>
<dbReference type="EMBL" id="JAAOLE020000001">
    <property type="protein sequence ID" value="NVI46362.1"/>
    <property type="molecule type" value="Genomic_DNA"/>
</dbReference>
<accession>A0A974A368</accession>
<reference evidence="1" key="1">
    <citation type="submission" date="2020-06" db="EMBL/GenBank/DDBJ databases">
        <title>Whole Genome Sequence of Bradyrhizobium sp. Strain 1S1.</title>
        <authorList>
            <person name="Bromfield E.S.P."/>
            <person name="Cloutier S."/>
        </authorList>
    </citation>
    <scope>NUCLEOTIDE SEQUENCE [LARGE SCALE GENOMIC DNA]</scope>
    <source>
        <strain evidence="1">1S1</strain>
    </source>
</reference>
<name>A0A974A368_9BRAD</name>
<dbReference type="AlphaFoldDB" id="A0A974A368"/>
<proteinExistence type="predicted"/>
<evidence type="ECO:0000313" key="1">
    <source>
        <dbReference type="EMBL" id="NVI46362.1"/>
    </source>
</evidence>
<organism evidence="1">
    <name type="scientific">Bradyrhizobium septentrionale</name>
    <dbReference type="NCBI Taxonomy" id="1404411"/>
    <lineage>
        <taxon>Bacteria</taxon>
        <taxon>Pseudomonadati</taxon>
        <taxon>Pseudomonadota</taxon>
        <taxon>Alphaproteobacteria</taxon>
        <taxon>Hyphomicrobiales</taxon>
        <taxon>Nitrobacteraceae</taxon>
        <taxon>Bradyrhizobium</taxon>
    </lineage>
</organism>
<sequence>MPKLFAPEGVNSFSHAGHEFTVAEDGTVEVAEHVVEHLIPHGFVSGEAPPAPSEKITIGRDDMIAVLEALGVAANPAMRADKLVAALLAAVKKKPAKAATGATGAAGDGAGK</sequence>
<protein>
    <submittedName>
        <fullName evidence="1">Uncharacterized protein</fullName>
    </submittedName>
</protein>
<gene>
    <name evidence="1" type="ORF">HAP48_026060</name>
</gene>